<evidence type="ECO:0000313" key="2">
    <source>
        <dbReference type="Proteomes" id="UP001172155"/>
    </source>
</evidence>
<gene>
    <name evidence="1" type="ORF">B0T18DRAFT_411975</name>
</gene>
<name>A0AA40EW00_9PEZI</name>
<dbReference type="EMBL" id="JAUKUD010000004">
    <property type="protein sequence ID" value="KAK0746599.1"/>
    <property type="molecule type" value="Genomic_DNA"/>
</dbReference>
<comment type="caution">
    <text evidence="1">The sequence shown here is derived from an EMBL/GenBank/DDBJ whole genome shotgun (WGS) entry which is preliminary data.</text>
</comment>
<protein>
    <submittedName>
        <fullName evidence="1">Uncharacterized protein</fullName>
    </submittedName>
</protein>
<proteinExistence type="predicted"/>
<sequence length="320" mass="36253">MDGRAAPNVLRDMVKWYEELSEVPGGADDTPGEWREEISVPVYRKHGWPSADFDGDAFEVDLFRAKAAFEVKETVEEPIDNFRRCETVIGYHTKRLAEATTRLEFAETVDDAWVARFKLREAKMGLAAAEKDLVEAEERMEKLCPGGKMLNPEDLPLLELRAVETAFWDAQRHPKWVEQRLEELKPEDQHCAPELKLDLALAKRQAVVAQKALDACRLDAERLCPGRSLPPDGEGQDKKCTLGLTAQMKAKREELSIMVEQLKKDVKGYQDWIADVPAEATEALRIAGTYLESDEMKLKRYTESLEGMATVMEAEQANEQ</sequence>
<reference evidence="1" key="1">
    <citation type="submission" date="2023-06" db="EMBL/GenBank/DDBJ databases">
        <title>Genome-scale phylogeny and comparative genomics of the fungal order Sordariales.</title>
        <authorList>
            <consortium name="Lawrence Berkeley National Laboratory"/>
            <person name="Hensen N."/>
            <person name="Bonometti L."/>
            <person name="Westerberg I."/>
            <person name="Brannstrom I.O."/>
            <person name="Guillou S."/>
            <person name="Cros-Aarteil S."/>
            <person name="Calhoun S."/>
            <person name="Haridas S."/>
            <person name="Kuo A."/>
            <person name="Mondo S."/>
            <person name="Pangilinan J."/>
            <person name="Riley R."/>
            <person name="LaButti K."/>
            <person name="Andreopoulos B."/>
            <person name="Lipzen A."/>
            <person name="Chen C."/>
            <person name="Yanf M."/>
            <person name="Daum C."/>
            <person name="Ng V."/>
            <person name="Clum A."/>
            <person name="Steindorff A."/>
            <person name="Ohm R."/>
            <person name="Martin F."/>
            <person name="Silar P."/>
            <person name="Natvig D."/>
            <person name="Lalanne C."/>
            <person name="Gautier V."/>
            <person name="Ament-velasquez S.L."/>
            <person name="Kruys A."/>
            <person name="Hutchinson M.I."/>
            <person name="Powell A.J."/>
            <person name="Barry K."/>
            <person name="Miller A.N."/>
            <person name="Grigoriev I.V."/>
            <person name="Debuchy R."/>
            <person name="Gladieux P."/>
            <person name="Thoren M.H."/>
            <person name="Johannesson H."/>
        </authorList>
    </citation>
    <scope>NUCLEOTIDE SEQUENCE</scope>
    <source>
        <strain evidence="1">SMH3187-1</strain>
    </source>
</reference>
<dbReference type="AlphaFoldDB" id="A0AA40EW00"/>
<accession>A0AA40EW00</accession>
<keyword evidence="2" id="KW-1185">Reference proteome</keyword>
<organism evidence="1 2">
    <name type="scientific">Schizothecium vesticola</name>
    <dbReference type="NCBI Taxonomy" id="314040"/>
    <lineage>
        <taxon>Eukaryota</taxon>
        <taxon>Fungi</taxon>
        <taxon>Dikarya</taxon>
        <taxon>Ascomycota</taxon>
        <taxon>Pezizomycotina</taxon>
        <taxon>Sordariomycetes</taxon>
        <taxon>Sordariomycetidae</taxon>
        <taxon>Sordariales</taxon>
        <taxon>Schizotheciaceae</taxon>
        <taxon>Schizothecium</taxon>
    </lineage>
</organism>
<evidence type="ECO:0000313" key="1">
    <source>
        <dbReference type="EMBL" id="KAK0746599.1"/>
    </source>
</evidence>
<dbReference type="Proteomes" id="UP001172155">
    <property type="component" value="Unassembled WGS sequence"/>
</dbReference>